<dbReference type="AlphaFoldDB" id="A0A439CPB2"/>
<comment type="caution">
    <text evidence="1">The sequence shown here is derived from an EMBL/GenBank/DDBJ whole genome shotgun (WGS) entry which is preliminary data.</text>
</comment>
<keyword evidence="2" id="KW-1185">Reference proteome</keyword>
<dbReference type="EMBL" id="RYZI01000654">
    <property type="protein sequence ID" value="RWA03985.1"/>
    <property type="molecule type" value="Genomic_DNA"/>
</dbReference>
<protein>
    <recommendedName>
        <fullName evidence="3">Arca-like protein</fullName>
    </recommendedName>
</protein>
<evidence type="ECO:0000313" key="1">
    <source>
        <dbReference type="EMBL" id="RWA03985.1"/>
    </source>
</evidence>
<name>A0A439CPB2_9PEZI</name>
<dbReference type="STRING" id="363999.A0A439CPB2"/>
<sequence>MLDGSVLATIVLQRFAAPIGTTLGIKGQECELAEIRTIFETQAEFLLPRGLHQAAFWAGIRQEIYLAVLHQRSTTLCLDNCNIDRSLENAEDEVWMGRITLHLVDVLEFCFGLTEMDAYAVQKYEGLVGYLADWAASKPESFEPLFAQLPEDGGTFPEIVFLSDCAMAAWHYYHLARMLLIAHNPRAPRVGSSYMVALRSIDNEIKRDVQILCGIAETPGNAYRACPAAIMGIMLAGDRFTDRREQQALFDFLVKVEKSHAWPTWSIQQEMKETWGWSPS</sequence>
<evidence type="ECO:0000313" key="2">
    <source>
        <dbReference type="Proteomes" id="UP000286045"/>
    </source>
</evidence>
<accession>A0A439CPB2</accession>
<proteinExistence type="predicted"/>
<reference evidence="1 2" key="1">
    <citation type="submission" date="2018-12" db="EMBL/GenBank/DDBJ databases">
        <title>Draft genome sequence of Xylaria grammica IHI A82.</title>
        <authorList>
            <person name="Buettner E."/>
            <person name="Kellner H."/>
        </authorList>
    </citation>
    <scope>NUCLEOTIDE SEQUENCE [LARGE SCALE GENOMIC DNA]</scope>
    <source>
        <strain evidence="1 2">IHI A82</strain>
    </source>
</reference>
<evidence type="ECO:0008006" key="3">
    <source>
        <dbReference type="Google" id="ProtNLM"/>
    </source>
</evidence>
<organism evidence="1 2">
    <name type="scientific">Xylaria grammica</name>
    <dbReference type="NCBI Taxonomy" id="363999"/>
    <lineage>
        <taxon>Eukaryota</taxon>
        <taxon>Fungi</taxon>
        <taxon>Dikarya</taxon>
        <taxon>Ascomycota</taxon>
        <taxon>Pezizomycotina</taxon>
        <taxon>Sordariomycetes</taxon>
        <taxon>Xylariomycetidae</taxon>
        <taxon>Xylariales</taxon>
        <taxon>Xylariaceae</taxon>
        <taxon>Xylaria</taxon>
    </lineage>
</organism>
<dbReference type="Proteomes" id="UP000286045">
    <property type="component" value="Unassembled WGS sequence"/>
</dbReference>
<gene>
    <name evidence="1" type="ORF">EKO27_g11119</name>
</gene>